<evidence type="ECO:0000256" key="1">
    <source>
        <dbReference type="ARBA" id="ARBA00004141"/>
    </source>
</evidence>
<feature type="transmembrane region" description="Helical" evidence="11">
    <location>
        <begin position="185"/>
        <end position="213"/>
    </location>
</feature>
<evidence type="ECO:0000256" key="4">
    <source>
        <dbReference type="ARBA" id="ARBA00022989"/>
    </source>
</evidence>
<sequence length="619" mass="66935">MVKDNKVGLKIIAAARKLKIFDDTFILMLAALVGLAGAYFAIIFRYLIVYMTSLIGILCGYISIGINYVALFVGKISFLDISGEINEFKGLQFVYISIIPVVGLIIVAFITNIFAKEAKGHGVPEVMSAVARKGGLIRPRIVFIKMFVSAICIGSGGSVGREGPIVQIGSAIGSFFGRFFKMPSFAVTVLVGCGAAAGISATFNAPIAGTLFASEVILKDIRINSVTPILISSLVADSISRAYYGNIPAFIVSQYELASYGELSLYCLLGVLAGLVAVLFIKVLYKTEDIFDAVKIHWLLKATIGGLLLGLVSMFCPEINGVGYGVIENVLNNPGQFSIFMLSLLCILKIVMTSVTIGAGGSGGVFAPSLFMGAALGGLFGVCVQDVPYFAIASPGAYALVGMSAVVAGTTHAPIQAILILVEMTGDYEIILPIMVSCIISHIVAKKIESGSIYTMKLIRRGESMEMGKDKAILKHLRVADVVVRNCITVESHTPFDKILQKLRSSNADAFPVLNEKEEYVGMIDLRQISNILHSDTLLSDEAKKHLLAKDLVLTDQYTLTLDQDLLEVYNEMCMEEHECLPVVDEDDDKKLIGIVTRFHVMYRYNKEMVLSQGDSAQK</sequence>
<feature type="transmembrane region" description="Helical" evidence="11">
    <location>
        <begin position="263"/>
        <end position="284"/>
    </location>
</feature>
<feature type="domain" description="CBS" evidence="12">
    <location>
        <begin position="553"/>
        <end position="611"/>
    </location>
</feature>
<evidence type="ECO:0000256" key="11">
    <source>
        <dbReference type="SAM" id="Phobius"/>
    </source>
</evidence>
<evidence type="ECO:0000256" key="5">
    <source>
        <dbReference type="ARBA" id="ARBA00023065"/>
    </source>
</evidence>
<feature type="domain" description="CBS" evidence="12">
    <location>
        <begin position="483"/>
        <end position="542"/>
    </location>
</feature>
<dbReference type="InterPro" id="IPR050368">
    <property type="entry name" value="ClC-type_chloride_channel"/>
</dbReference>
<evidence type="ECO:0000256" key="8">
    <source>
        <dbReference type="ARBA" id="ARBA00023214"/>
    </source>
</evidence>
<dbReference type="OrthoDB" id="9812438at2"/>
<dbReference type="Pfam" id="PF00654">
    <property type="entry name" value="Voltage_CLC"/>
    <property type="match status" value="1"/>
</dbReference>
<keyword evidence="4 11" id="KW-1133">Transmembrane helix</keyword>
<evidence type="ECO:0000256" key="3">
    <source>
        <dbReference type="ARBA" id="ARBA00022692"/>
    </source>
</evidence>
<organism evidence="13 14">
    <name type="scientific">Candidatus Scalindua japonica</name>
    <dbReference type="NCBI Taxonomy" id="1284222"/>
    <lineage>
        <taxon>Bacteria</taxon>
        <taxon>Pseudomonadati</taxon>
        <taxon>Planctomycetota</taxon>
        <taxon>Candidatus Brocadiia</taxon>
        <taxon>Candidatus Brocadiales</taxon>
        <taxon>Candidatus Scalinduaceae</taxon>
        <taxon>Candidatus Scalindua</taxon>
    </lineage>
</organism>
<dbReference type="GO" id="GO:0034707">
    <property type="term" value="C:chloride channel complex"/>
    <property type="evidence" value="ECO:0007669"/>
    <property type="project" value="UniProtKB-KW"/>
</dbReference>
<keyword evidence="10" id="KW-0129">CBS domain</keyword>
<feature type="transmembrane region" description="Helical" evidence="11">
    <location>
        <begin position="93"/>
        <end position="115"/>
    </location>
</feature>
<feature type="transmembrane region" description="Helical" evidence="11">
    <location>
        <begin position="365"/>
        <end position="384"/>
    </location>
</feature>
<dbReference type="PANTHER" id="PTHR43427">
    <property type="entry name" value="CHLORIDE CHANNEL PROTEIN CLC-E"/>
    <property type="match status" value="1"/>
</dbReference>
<dbReference type="EMBL" id="BAOS01000001">
    <property type="protein sequence ID" value="GAX59246.1"/>
    <property type="molecule type" value="Genomic_DNA"/>
</dbReference>
<feature type="transmembrane region" description="Helical" evidence="11">
    <location>
        <begin position="296"/>
        <end position="316"/>
    </location>
</feature>
<dbReference type="CDD" id="cd00400">
    <property type="entry name" value="Voltage_gated_ClC"/>
    <property type="match status" value="1"/>
</dbReference>
<dbReference type="InterPro" id="IPR046342">
    <property type="entry name" value="CBS_dom_sf"/>
</dbReference>
<dbReference type="InterPro" id="IPR014743">
    <property type="entry name" value="Cl-channel_core"/>
</dbReference>
<evidence type="ECO:0000256" key="6">
    <source>
        <dbReference type="ARBA" id="ARBA00023136"/>
    </source>
</evidence>
<dbReference type="SUPFAM" id="SSF54631">
    <property type="entry name" value="CBS-domain pair"/>
    <property type="match status" value="1"/>
</dbReference>
<evidence type="ECO:0000259" key="12">
    <source>
        <dbReference type="PROSITE" id="PS51371"/>
    </source>
</evidence>
<evidence type="ECO:0000256" key="10">
    <source>
        <dbReference type="PROSITE-ProRule" id="PRU00703"/>
    </source>
</evidence>
<feature type="transmembrane region" description="Helical" evidence="11">
    <location>
        <begin position="54"/>
        <end position="73"/>
    </location>
</feature>
<dbReference type="InterPro" id="IPR001807">
    <property type="entry name" value="ClC"/>
</dbReference>
<protein>
    <submittedName>
        <fullName evidence="13">Chloride channel protein</fullName>
    </submittedName>
</protein>
<keyword evidence="14" id="KW-1185">Reference proteome</keyword>
<evidence type="ECO:0000313" key="13">
    <source>
        <dbReference type="EMBL" id="GAX59246.1"/>
    </source>
</evidence>
<keyword evidence="9" id="KW-0407">Ion channel</keyword>
<accession>A0A286TTM6</accession>
<keyword evidence="5" id="KW-0406">Ion transport</keyword>
<dbReference type="AlphaFoldDB" id="A0A286TTM6"/>
<dbReference type="Gene3D" id="3.10.580.10">
    <property type="entry name" value="CBS-domain"/>
    <property type="match status" value="1"/>
</dbReference>
<keyword evidence="6 11" id="KW-0472">Membrane</keyword>
<evidence type="ECO:0000256" key="2">
    <source>
        <dbReference type="ARBA" id="ARBA00022448"/>
    </source>
</evidence>
<gene>
    <name evidence="13" type="primary">eriC</name>
    <name evidence="13" type="ORF">SCALIN_C01_0177</name>
</gene>
<evidence type="ECO:0000256" key="9">
    <source>
        <dbReference type="ARBA" id="ARBA00023303"/>
    </source>
</evidence>
<evidence type="ECO:0000256" key="7">
    <source>
        <dbReference type="ARBA" id="ARBA00023173"/>
    </source>
</evidence>
<dbReference type="PRINTS" id="PR00762">
    <property type="entry name" value="CLCHANNEL"/>
</dbReference>
<proteinExistence type="predicted"/>
<dbReference type="Gene3D" id="1.10.3080.10">
    <property type="entry name" value="Clc chloride channel"/>
    <property type="match status" value="1"/>
</dbReference>
<keyword evidence="8" id="KW-0868">Chloride</keyword>
<keyword evidence="3 11" id="KW-0812">Transmembrane</keyword>
<keyword evidence="7" id="KW-0869">Chloride channel</keyword>
<dbReference type="Proteomes" id="UP000218542">
    <property type="component" value="Unassembled WGS sequence"/>
</dbReference>
<dbReference type="SUPFAM" id="SSF81340">
    <property type="entry name" value="Clc chloride channel"/>
    <property type="match status" value="1"/>
</dbReference>
<dbReference type="Pfam" id="PF00571">
    <property type="entry name" value="CBS"/>
    <property type="match status" value="2"/>
</dbReference>
<dbReference type="PANTHER" id="PTHR43427:SF6">
    <property type="entry name" value="CHLORIDE CHANNEL PROTEIN CLC-E"/>
    <property type="match status" value="1"/>
</dbReference>
<comment type="caution">
    <text evidence="13">The sequence shown here is derived from an EMBL/GenBank/DDBJ whole genome shotgun (WGS) entry which is preliminary data.</text>
</comment>
<dbReference type="SMART" id="SM00116">
    <property type="entry name" value="CBS"/>
    <property type="match status" value="2"/>
</dbReference>
<feature type="transmembrane region" description="Helical" evidence="11">
    <location>
        <begin position="25"/>
        <end position="48"/>
    </location>
</feature>
<reference evidence="14" key="1">
    <citation type="journal article" date="2017" name="Environ. Microbiol. Rep.">
        <title>Genetic Diversity of Marine Anaerobic Ammonium-Oxidizing Bacteria as Revealed by Genomic and Proteomic Analyses of 'Candidatus Scalindua japonica'.</title>
        <authorList>
            <person name="Oshiki M."/>
            <person name="Mizuto K."/>
            <person name="Kimura Z."/>
            <person name="Kindaichi T."/>
            <person name="Satoh H."/>
            <person name="Okabe S."/>
        </authorList>
    </citation>
    <scope>NUCLEOTIDE SEQUENCE [LARGE SCALE GENOMIC DNA]</scope>
    <source>
        <strain evidence="14">husup-a2</strain>
    </source>
</reference>
<dbReference type="PROSITE" id="PS51371">
    <property type="entry name" value="CBS"/>
    <property type="match status" value="2"/>
</dbReference>
<comment type="subcellular location">
    <subcellularLocation>
        <location evidence="1">Membrane</location>
        <topology evidence="1">Multi-pass membrane protein</topology>
    </subcellularLocation>
</comment>
<dbReference type="InterPro" id="IPR000644">
    <property type="entry name" value="CBS_dom"/>
</dbReference>
<dbReference type="RefSeq" id="WP_096892381.1">
    <property type="nucleotide sequence ID" value="NZ_BAOS01000001.1"/>
</dbReference>
<feature type="transmembrane region" description="Helical" evidence="11">
    <location>
        <begin position="337"/>
        <end position="359"/>
    </location>
</feature>
<feature type="transmembrane region" description="Helical" evidence="11">
    <location>
        <begin position="396"/>
        <end position="422"/>
    </location>
</feature>
<evidence type="ECO:0000313" key="14">
    <source>
        <dbReference type="Proteomes" id="UP000218542"/>
    </source>
</evidence>
<keyword evidence="2" id="KW-0813">Transport</keyword>
<dbReference type="GO" id="GO:0005254">
    <property type="term" value="F:chloride channel activity"/>
    <property type="evidence" value="ECO:0007669"/>
    <property type="project" value="UniProtKB-KW"/>
</dbReference>
<name>A0A286TTM6_9BACT</name>